<dbReference type="Proteomes" id="UP000239997">
    <property type="component" value="Unassembled WGS sequence"/>
</dbReference>
<dbReference type="PANTHER" id="PTHR28208">
    <property type="entry name" value="PHOSPHATIDATE PHOSPHATASE APP1"/>
    <property type="match status" value="1"/>
</dbReference>
<name>A0ABX5E9D7_NONUL</name>
<evidence type="ECO:0000259" key="1">
    <source>
        <dbReference type="Pfam" id="PF09949"/>
    </source>
</evidence>
<sequence>MLEWDFLYQPFITYFHVMALFKRDPWILDIYRTYSGKNHLYIRGRALEDQPLKHYEQQTFYQTLRNTWRTFKTDEIRNASVGLTLPNGTQFETKADHEGYFLFDITVDIDLEDLSDDEGYLSLAVKFDEDNAAFAKAKKQKRLAKNSFNGETLIPPQSAVYGVISDIDDTIMHTGVTSFLKIRVAFNTFFKNYDRRLPLKGAASLYQLLHRGPSGNDQNPMFYLSNSPWNLYKYLEKFLDFHGFPKGPILLRDFPTPWDRTPKLKRPHKVHELLNILKHYPDMNFILIGDSGEHDVDYYKDVAQQYPDRIMAIYLRSVNHDKKMARVKSIADSFTICPMLLVQESKEAVIHAREMGWII</sequence>
<dbReference type="Pfam" id="PF09949">
    <property type="entry name" value="APP1_cat"/>
    <property type="match status" value="1"/>
</dbReference>
<evidence type="ECO:0000313" key="3">
    <source>
        <dbReference type="Proteomes" id="UP000239997"/>
    </source>
</evidence>
<proteinExistence type="predicted"/>
<dbReference type="InterPro" id="IPR019236">
    <property type="entry name" value="APP1_cat"/>
</dbReference>
<feature type="domain" description="Phosphatidate phosphatase APP1 catalytic" evidence="1">
    <location>
        <begin position="161"/>
        <end position="316"/>
    </location>
</feature>
<dbReference type="InterPro" id="IPR052935">
    <property type="entry name" value="Mg2+_PAP"/>
</dbReference>
<gene>
    <name evidence="2" type="ORF">LY02_00880</name>
</gene>
<keyword evidence="3" id="KW-1185">Reference proteome</keyword>
<comment type="caution">
    <text evidence="2">The sequence shown here is derived from an EMBL/GenBank/DDBJ whole genome shotgun (WGS) entry which is preliminary data.</text>
</comment>
<accession>A0ABX5E9D7</accession>
<organism evidence="2 3">
    <name type="scientific">Nonlabens ulvanivorans</name>
    <name type="common">Persicivirga ulvanivorans</name>
    <dbReference type="NCBI Taxonomy" id="906888"/>
    <lineage>
        <taxon>Bacteria</taxon>
        <taxon>Pseudomonadati</taxon>
        <taxon>Bacteroidota</taxon>
        <taxon>Flavobacteriia</taxon>
        <taxon>Flavobacteriales</taxon>
        <taxon>Flavobacteriaceae</taxon>
        <taxon>Nonlabens</taxon>
    </lineage>
</organism>
<evidence type="ECO:0000313" key="2">
    <source>
        <dbReference type="EMBL" id="PRX15659.1"/>
    </source>
</evidence>
<protein>
    <submittedName>
        <fullName evidence="2">Uncharacterized protein DUF2183</fullName>
    </submittedName>
</protein>
<dbReference type="EMBL" id="PVNA01000001">
    <property type="protein sequence ID" value="PRX15659.1"/>
    <property type="molecule type" value="Genomic_DNA"/>
</dbReference>
<dbReference type="PANTHER" id="PTHR28208:SF3">
    <property type="entry name" value="PHOSPHATIDATE PHOSPHATASE APP1"/>
    <property type="match status" value="1"/>
</dbReference>
<reference evidence="2 3" key="1">
    <citation type="submission" date="2018-03" db="EMBL/GenBank/DDBJ databases">
        <title>Genomic Encyclopedia of Archaeal and Bacterial Type Strains, Phase II (KMG-II): from individual species to whole genera.</title>
        <authorList>
            <person name="Goeker M."/>
        </authorList>
    </citation>
    <scope>NUCLEOTIDE SEQUENCE [LARGE SCALE GENOMIC DNA]</scope>
    <source>
        <strain evidence="2 3">DSM 22727</strain>
    </source>
</reference>